<keyword evidence="3" id="KW-1185">Reference proteome</keyword>
<proteinExistence type="predicted"/>
<dbReference type="Gene3D" id="1.20.1290.10">
    <property type="entry name" value="AhpD-like"/>
    <property type="match status" value="1"/>
</dbReference>
<dbReference type="InterPro" id="IPR003779">
    <property type="entry name" value="CMD-like"/>
</dbReference>
<name>A0ABX8W8V0_9LACO</name>
<dbReference type="PANTHER" id="PTHR33570:SF2">
    <property type="entry name" value="CARBOXYMUCONOLACTONE DECARBOXYLASE-LIKE DOMAIN-CONTAINING PROTEIN"/>
    <property type="match status" value="1"/>
</dbReference>
<evidence type="ECO:0000313" key="3">
    <source>
        <dbReference type="Proteomes" id="UP000826550"/>
    </source>
</evidence>
<dbReference type="Proteomes" id="UP000826550">
    <property type="component" value="Chromosome"/>
</dbReference>
<reference evidence="2 3" key="1">
    <citation type="submission" date="2020-01" db="EMBL/GenBank/DDBJ databases">
        <title>Vast differences in strain-level diversity in the gut microbiota of two closely related honey bee species.</title>
        <authorList>
            <person name="Ellegaard K.M."/>
            <person name="Suenami S."/>
            <person name="Miyazaki R."/>
            <person name="Engel P."/>
        </authorList>
    </citation>
    <scope>NUCLEOTIDE SEQUENCE [LARGE SCALE GENOMIC DNA]</scope>
    <source>
        <strain evidence="2 3">ESL0416</strain>
    </source>
</reference>
<dbReference type="PANTHER" id="PTHR33570">
    <property type="entry name" value="4-CARBOXYMUCONOLACTONE DECARBOXYLASE FAMILY PROTEIN"/>
    <property type="match status" value="1"/>
</dbReference>
<dbReference type="Pfam" id="PF02627">
    <property type="entry name" value="CMD"/>
    <property type="match status" value="1"/>
</dbReference>
<dbReference type="InterPro" id="IPR029032">
    <property type="entry name" value="AhpD-like"/>
</dbReference>
<dbReference type="SUPFAM" id="SSF69118">
    <property type="entry name" value="AhpD-like"/>
    <property type="match status" value="1"/>
</dbReference>
<evidence type="ECO:0000259" key="1">
    <source>
        <dbReference type="Pfam" id="PF02627"/>
    </source>
</evidence>
<feature type="domain" description="Carboxymuconolactone decarboxylase-like" evidence="1">
    <location>
        <begin position="142"/>
        <end position="218"/>
    </location>
</feature>
<organism evidence="2 3">
    <name type="scientific">Lactobacillus panisapium</name>
    <dbReference type="NCBI Taxonomy" id="2012495"/>
    <lineage>
        <taxon>Bacteria</taxon>
        <taxon>Bacillati</taxon>
        <taxon>Bacillota</taxon>
        <taxon>Bacilli</taxon>
        <taxon>Lactobacillales</taxon>
        <taxon>Lactobacillaceae</taxon>
        <taxon>Lactobacillus</taxon>
    </lineage>
</organism>
<accession>A0ABX8W8V0</accession>
<protein>
    <recommendedName>
        <fullName evidence="1">Carboxymuconolactone decarboxylase-like domain-containing protein</fullName>
    </recommendedName>
</protein>
<gene>
    <name evidence="2" type="ORF">GYM71_00415</name>
</gene>
<dbReference type="RefSeq" id="WP_220220484.1">
    <property type="nucleotide sequence ID" value="NZ_CP048268.1"/>
</dbReference>
<dbReference type="EMBL" id="CP048268">
    <property type="protein sequence ID" value="QYN51978.1"/>
    <property type="molecule type" value="Genomic_DNA"/>
</dbReference>
<sequence length="231" mass="26252">MNKALIEEFNQLVAPFVSDVNNHCTKHLQKDRFLIPIIASITQGIIKQLPDQVEQALNKQVEPETIAEVIYQLVPVIGTLKVEQALPSIQKVFAQHQVQLFLTETATDQDFGARVQSRLYSTEIKNLLKDLPDEAGQFIPYALTQHFFNDFYNRKTLPVRDRERYELLALITLNVEFQIKAHARGSLRAGNTESELIWSVIQLLPYVGFPFVINSVQVIHQAAGQLAEENS</sequence>
<dbReference type="InterPro" id="IPR052512">
    <property type="entry name" value="4CMD/NDH-1_regulator"/>
</dbReference>
<evidence type="ECO:0000313" key="2">
    <source>
        <dbReference type="EMBL" id="QYN51978.1"/>
    </source>
</evidence>